<keyword evidence="2" id="KW-0547">Nucleotide-binding</keyword>
<feature type="domain" description="AAA+ ATPase" evidence="4">
    <location>
        <begin position="538"/>
        <end position="667"/>
    </location>
</feature>
<evidence type="ECO:0000256" key="3">
    <source>
        <dbReference type="ARBA" id="ARBA00022840"/>
    </source>
</evidence>
<keyword evidence="5" id="KW-0378">Hydrolase</keyword>
<reference evidence="5 6" key="1">
    <citation type="journal article" date="2023" name="Microorganisms">
        <title>Thiorhodovibrio frisius and Trv. litoralis spp. nov., Two Novel Members from a Clade of Fastidious Purple Sulfur Bacteria That Exhibit Unique Red-Shifted Light-Harvesting Capabilities.</title>
        <authorList>
            <person name="Methner A."/>
            <person name="Kuzyk S.B."/>
            <person name="Petersen J."/>
            <person name="Bauer S."/>
            <person name="Brinkmann H."/>
            <person name="Sichau K."/>
            <person name="Wanner G."/>
            <person name="Wolf J."/>
            <person name="Neumann-Schaal M."/>
            <person name="Henke P."/>
            <person name="Tank M."/>
            <person name="Sproer C."/>
            <person name="Bunk B."/>
            <person name="Overmann J."/>
        </authorList>
    </citation>
    <scope>NUCLEOTIDE SEQUENCE [LARGE SCALE GENOMIC DNA]</scope>
    <source>
        <strain evidence="5 6">DSM 6702</strain>
    </source>
</reference>
<keyword evidence="3" id="KW-0067">ATP-binding</keyword>
<sequence>MTDNLYRWRPDLNAVTAHELRLARFALGLLFSDKRVRERLEDRDFLRALWDLTGTLLPTRFRAELYAQAADTDEDDEDDKDLSDLIRKLEAELERPLPEPDENEHLFSSRGPLRKFYRGLPRRMLKQLDQADDNRCISPVASLLSQSLGLDATAERILEYLDLRDTSSAFDELVNEGRINRHVRGDVRHCVATMLRIDERALRRSVQKSAPLRQLGLLDYRRNHPDVEDLLKPSDLLSDLFEAEPQDEAALLARLVEPAPAGDWTPAAFPHLRERALEVQETLAAAARSGVAGVNALFHGPPGTGKTELARALVATSGLTAYQVASTEDNRDGQEGGLDRDGRLSAYLVAQRLLAKRRDAVLIFDEVEDVVTQQDSLFALLGGAGPTGEQKGWMNRILEENPVPAIWISNQTRGMDPAFQRRFLLPVAFVTPPRSVRLQMAERHLGDLGLPPALLDDLAADDKLAPATLGAARRLLDLRPDAPKETTVRRNIAAMRHLLHGAPAPRRRESATDFDVAYLNLAGGIAPSALVRALEREGSARLCFYGPPGTGKTAFAEVLAEALDRELIARQASDLISPYVGETEQNLARLFVSIDPERSVLFLDEVDSFLADRRQAQRPWERTQVNELLQQMERFPGIFIAATNLMSGLDAAALRRFDFKLHFRVLKPEQRLGLFAREALGDAHAVVPSNLASHLERLESLTPGDFANVKRQQRLLGERLEPEAFLRRLMAECRLKETGMRETA</sequence>
<evidence type="ECO:0000313" key="6">
    <source>
        <dbReference type="Proteomes" id="UP001432180"/>
    </source>
</evidence>
<dbReference type="Gene3D" id="3.40.50.300">
    <property type="entry name" value="P-loop containing nucleotide triphosphate hydrolases"/>
    <property type="match status" value="2"/>
</dbReference>
<dbReference type="GO" id="GO:0008237">
    <property type="term" value="F:metallopeptidase activity"/>
    <property type="evidence" value="ECO:0007669"/>
    <property type="project" value="UniProtKB-KW"/>
</dbReference>
<feature type="domain" description="AAA+ ATPase" evidence="4">
    <location>
        <begin position="292"/>
        <end position="429"/>
    </location>
</feature>
<evidence type="ECO:0000256" key="1">
    <source>
        <dbReference type="ARBA" id="ARBA00006914"/>
    </source>
</evidence>
<name>A0ABZ0S3S0_9GAMM</name>
<keyword evidence="5" id="KW-0645">Protease</keyword>
<dbReference type="RefSeq" id="WP_328986307.1">
    <property type="nucleotide sequence ID" value="NZ_CP121472.1"/>
</dbReference>
<dbReference type="EMBL" id="CP121472">
    <property type="protein sequence ID" value="WPL15756.1"/>
    <property type="molecule type" value="Genomic_DNA"/>
</dbReference>
<accession>A0ABZ0S3S0</accession>
<proteinExistence type="inferred from homology"/>
<dbReference type="EC" id="3.4.24.-" evidence="5"/>
<protein>
    <submittedName>
        <fullName evidence="5">ATP-dependent zinc metalloprotease FtsH</fullName>
        <ecNumber evidence="5">3.4.24.-</ecNumber>
    </submittedName>
</protein>
<evidence type="ECO:0000256" key="2">
    <source>
        <dbReference type="ARBA" id="ARBA00022741"/>
    </source>
</evidence>
<dbReference type="InterPro" id="IPR050221">
    <property type="entry name" value="26S_Proteasome_ATPase"/>
</dbReference>
<evidence type="ECO:0000259" key="4">
    <source>
        <dbReference type="SMART" id="SM00382"/>
    </source>
</evidence>
<organism evidence="5 6">
    <name type="scientific">Thiorhodovibrio winogradskyi</name>
    <dbReference type="NCBI Taxonomy" id="77007"/>
    <lineage>
        <taxon>Bacteria</taxon>
        <taxon>Pseudomonadati</taxon>
        <taxon>Pseudomonadota</taxon>
        <taxon>Gammaproteobacteria</taxon>
        <taxon>Chromatiales</taxon>
        <taxon>Chromatiaceae</taxon>
        <taxon>Thiorhodovibrio</taxon>
    </lineage>
</organism>
<comment type="similarity">
    <text evidence="1">Belongs to the AAA ATPase family.</text>
</comment>
<dbReference type="CDD" id="cd19481">
    <property type="entry name" value="RecA-like_protease"/>
    <property type="match status" value="1"/>
</dbReference>
<gene>
    <name evidence="5" type="primary">ftsH_1</name>
    <name evidence="5" type="ORF">Thiowin_00673</name>
</gene>
<keyword evidence="6" id="KW-1185">Reference proteome</keyword>
<dbReference type="Pfam" id="PF00004">
    <property type="entry name" value="AAA"/>
    <property type="match status" value="2"/>
</dbReference>
<dbReference type="SMART" id="SM00382">
    <property type="entry name" value="AAA"/>
    <property type="match status" value="2"/>
</dbReference>
<dbReference type="InterPro" id="IPR027417">
    <property type="entry name" value="P-loop_NTPase"/>
</dbReference>
<dbReference type="SUPFAM" id="SSF52540">
    <property type="entry name" value="P-loop containing nucleoside triphosphate hydrolases"/>
    <property type="match status" value="2"/>
</dbReference>
<keyword evidence="5" id="KW-0482">Metalloprotease</keyword>
<dbReference type="PANTHER" id="PTHR23073">
    <property type="entry name" value="26S PROTEASOME REGULATORY SUBUNIT"/>
    <property type="match status" value="1"/>
</dbReference>
<dbReference type="InterPro" id="IPR003593">
    <property type="entry name" value="AAA+_ATPase"/>
</dbReference>
<dbReference type="InterPro" id="IPR003959">
    <property type="entry name" value="ATPase_AAA_core"/>
</dbReference>
<evidence type="ECO:0000313" key="5">
    <source>
        <dbReference type="EMBL" id="WPL15756.1"/>
    </source>
</evidence>
<dbReference type="Proteomes" id="UP001432180">
    <property type="component" value="Chromosome"/>
</dbReference>